<dbReference type="InterPro" id="IPR011008">
    <property type="entry name" value="Dimeric_a/b-barrel"/>
</dbReference>
<evidence type="ECO:0000313" key="3">
    <source>
        <dbReference type="Proteomes" id="UP001597063"/>
    </source>
</evidence>
<dbReference type="SUPFAM" id="SSF54909">
    <property type="entry name" value="Dimeric alpha+beta barrel"/>
    <property type="match status" value="1"/>
</dbReference>
<dbReference type="InterPro" id="IPR007138">
    <property type="entry name" value="ABM_dom"/>
</dbReference>
<keyword evidence="2" id="KW-0503">Monooxygenase</keyword>
<sequence>MAEPSVRILFFARVAEEGEARFLDAYDSIRDRVAAADGHLGEELCQSADDPQQWLITSEWATAGHYATWARAHGFSQLSDPITRTTVERVHRRFLVRRGTPRR</sequence>
<feature type="domain" description="ABM" evidence="1">
    <location>
        <begin position="6"/>
        <end position="94"/>
    </location>
</feature>
<organism evidence="2 3">
    <name type="scientific">Actinomadura fibrosa</name>
    <dbReference type="NCBI Taxonomy" id="111802"/>
    <lineage>
        <taxon>Bacteria</taxon>
        <taxon>Bacillati</taxon>
        <taxon>Actinomycetota</taxon>
        <taxon>Actinomycetes</taxon>
        <taxon>Streptosporangiales</taxon>
        <taxon>Thermomonosporaceae</taxon>
        <taxon>Actinomadura</taxon>
    </lineage>
</organism>
<proteinExistence type="predicted"/>
<gene>
    <name evidence="2" type="ORF">ACFQZM_46405</name>
</gene>
<evidence type="ECO:0000313" key="2">
    <source>
        <dbReference type="EMBL" id="MFD0691989.1"/>
    </source>
</evidence>
<protein>
    <submittedName>
        <fullName evidence="2">Antibiotic biosynthesis monooxygenase family protein</fullName>
        <ecNumber evidence="2">1.14.-.-</ecNumber>
    </submittedName>
</protein>
<dbReference type="RefSeq" id="WP_131759893.1">
    <property type="nucleotide sequence ID" value="NZ_CAACUY010000094.1"/>
</dbReference>
<dbReference type="Pfam" id="PF03992">
    <property type="entry name" value="ABM"/>
    <property type="match status" value="1"/>
</dbReference>
<dbReference type="PROSITE" id="PS51725">
    <property type="entry name" value="ABM"/>
    <property type="match status" value="1"/>
</dbReference>
<dbReference type="GO" id="GO:0004497">
    <property type="term" value="F:monooxygenase activity"/>
    <property type="evidence" value="ECO:0007669"/>
    <property type="project" value="UniProtKB-KW"/>
</dbReference>
<dbReference type="EMBL" id="JBHTGP010000035">
    <property type="protein sequence ID" value="MFD0691989.1"/>
    <property type="molecule type" value="Genomic_DNA"/>
</dbReference>
<accession>A0ABW2Y099</accession>
<evidence type="ECO:0000259" key="1">
    <source>
        <dbReference type="PROSITE" id="PS51725"/>
    </source>
</evidence>
<dbReference type="Proteomes" id="UP001597063">
    <property type="component" value="Unassembled WGS sequence"/>
</dbReference>
<keyword evidence="2" id="KW-0560">Oxidoreductase</keyword>
<name>A0ABW2Y099_9ACTN</name>
<reference evidence="3" key="1">
    <citation type="journal article" date="2019" name="Int. J. Syst. Evol. Microbiol.">
        <title>The Global Catalogue of Microorganisms (GCM) 10K type strain sequencing project: providing services to taxonomists for standard genome sequencing and annotation.</title>
        <authorList>
            <consortium name="The Broad Institute Genomics Platform"/>
            <consortium name="The Broad Institute Genome Sequencing Center for Infectious Disease"/>
            <person name="Wu L."/>
            <person name="Ma J."/>
        </authorList>
    </citation>
    <scope>NUCLEOTIDE SEQUENCE [LARGE SCALE GENOMIC DNA]</scope>
    <source>
        <strain evidence="3">JCM 9371</strain>
    </source>
</reference>
<dbReference type="Gene3D" id="3.30.70.100">
    <property type="match status" value="1"/>
</dbReference>
<dbReference type="EC" id="1.14.-.-" evidence="2"/>
<keyword evidence="3" id="KW-1185">Reference proteome</keyword>
<comment type="caution">
    <text evidence="2">The sequence shown here is derived from an EMBL/GenBank/DDBJ whole genome shotgun (WGS) entry which is preliminary data.</text>
</comment>